<dbReference type="Proteomes" id="UP001592582">
    <property type="component" value="Unassembled WGS sequence"/>
</dbReference>
<gene>
    <name evidence="1" type="ORF">ACEZDG_01645</name>
</gene>
<accession>A0ABV6V2V6</accession>
<keyword evidence="2" id="KW-1185">Reference proteome</keyword>
<protein>
    <submittedName>
        <fullName evidence="1">Uncharacterized protein</fullName>
    </submittedName>
</protein>
<dbReference type="EMBL" id="JBHEZX010000001">
    <property type="protein sequence ID" value="MFC1407977.1"/>
    <property type="molecule type" value="Genomic_DNA"/>
</dbReference>
<organism evidence="1 2">
    <name type="scientific">Streptacidiphilus alkalitolerans</name>
    <dbReference type="NCBI Taxonomy" id="3342712"/>
    <lineage>
        <taxon>Bacteria</taxon>
        <taxon>Bacillati</taxon>
        <taxon>Actinomycetota</taxon>
        <taxon>Actinomycetes</taxon>
        <taxon>Kitasatosporales</taxon>
        <taxon>Streptomycetaceae</taxon>
        <taxon>Streptacidiphilus</taxon>
    </lineage>
</organism>
<name>A0ABV6V2V6_9ACTN</name>
<sequence>MELDAADDIDLNNGDPRGLFAGYLDAVGQRREQPFTAFRAGEVVLPDGVLLPADPALPVSPEFPASGLPTGRHPVWIRVEPDAQGDPVVVLAVVPFGEQPALRWVADRGLDCPIRSDLLCLGPAAADPRARQHLLALARPEIARRGRRRPEAAGLPAVTPLPGAFRKGWQVLADPVTGADLVGLLTAARHGVQAIGRAADGTVAAYVLDLTG</sequence>
<comment type="caution">
    <text evidence="1">The sequence shown here is derived from an EMBL/GenBank/DDBJ whole genome shotgun (WGS) entry which is preliminary data.</text>
</comment>
<proteinExistence type="predicted"/>
<reference evidence="1 2" key="1">
    <citation type="submission" date="2024-09" db="EMBL/GenBank/DDBJ databases">
        <authorList>
            <person name="Lee S.D."/>
        </authorList>
    </citation>
    <scope>NUCLEOTIDE SEQUENCE [LARGE SCALE GENOMIC DNA]</scope>
    <source>
        <strain evidence="1 2">N1-1</strain>
    </source>
</reference>
<evidence type="ECO:0000313" key="1">
    <source>
        <dbReference type="EMBL" id="MFC1407977.1"/>
    </source>
</evidence>
<evidence type="ECO:0000313" key="2">
    <source>
        <dbReference type="Proteomes" id="UP001592582"/>
    </source>
</evidence>